<accession>A0ABU5VPX2</accession>
<gene>
    <name evidence="2" type="ORF">SHI21_02505</name>
</gene>
<keyword evidence="1" id="KW-0732">Signal</keyword>
<dbReference type="RefSeq" id="WP_323574540.1">
    <property type="nucleotide sequence ID" value="NZ_JAYGJQ010000001.1"/>
</dbReference>
<feature type="chain" id="PRO_5045413857" evidence="1">
    <location>
        <begin position="21"/>
        <end position="315"/>
    </location>
</feature>
<evidence type="ECO:0000313" key="3">
    <source>
        <dbReference type="Proteomes" id="UP001302274"/>
    </source>
</evidence>
<comment type="caution">
    <text evidence="2">The sequence shown here is derived from an EMBL/GenBank/DDBJ whole genome shotgun (WGS) entry which is preliminary data.</text>
</comment>
<reference evidence="2 3" key="1">
    <citation type="submission" date="2023-11" db="EMBL/GenBank/DDBJ databases">
        <title>A Novel Polar Bacteriovorax (B. antarcticus) Isolated from the Biocrust in Antarctica.</title>
        <authorList>
            <person name="Mun W."/>
            <person name="Choi S.Y."/>
            <person name="Mitchell R.J."/>
        </authorList>
    </citation>
    <scope>NUCLEOTIDE SEQUENCE [LARGE SCALE GENOMIC DNA]</scope>
    <source>
        <strain evidence="2 3">PP10</strain>
    </source>
</reference>
<keyword evidence="3" id="KW-1185">Reference proteome</keyword>
<feature type="signal peptide" evidence="1">
    <location>
        <begin position="1"/>
        <end position="20"/>
    </location>
</feature>
<name>A0ABU5VPX2_9BACT</name>
<organism evidence="2 3">
    <name type="scientific">Bacteriovorax antarcticus</name>
    <dbReference type="NCBI Taxonomy" id="3088717"/>
    <lineage>
        <taxon>Bacteria</taxon>
        <taxon>Pseudomonadati</taxon>
        <taxon>Bdellovibrionota</taxon>
        <taxon>Bacteriovoracia</taxon>
        <taxon>Bacteriovoracales</taxon>
        <taxon>Bacteriovoracaceae</taxon>
        <taxon>Bacteriovorax</taxon>
    </lineage>
</organism>
<sequence length="315" mass="34578">MIVKCLSILAAVFAMSTSHATVTPSDGRVDIWPTIPFTRGADLCRYTDAYGQTRMQNLNQMMKLASGRDSAGAGALIAFNELYEKNMALATQTSFEVTLEATLKSYTDSYFRNLQPKVKKLSFTGTNDILSVIRTAQAGTIPELDRATLNRIDYVAYGTYALAPNCQGDVQVTLQLVGLDGQTESFVATGRVDTVMSQIASEIFVRFQRTQFPSAVKVGANWLTLVGGFNNSVDHAPTSKIAEEACSTLDARLPTSSELEILNVYGDWSGGVSLNNKVWALSDGYVYVPYMRNPSPVRRQTEMTLSDDVLYYCVK</sequence>
<proteinExistence type="predicted"/>
<dbReference type="EMBL" id="JAYGJQ010000001">
    <property type="protein sequence ID" value="MEA9355051.1"/>
    <property type="molecule type" value="Genomic_DNA"/>
</dbReference>
<evidence type="ECO:0000256" key="1">
    <source>
        <dbReference type="SAM" id="SignalP"/>
    </source>
</evidence>
<dbReference type="Proteomes" id="UP001302274">
    <property type="component" value="Unassembled WGS sequence"/>
</dbReference>
<protein>
    <submittedName>
        <fullName evidence="2">Uncharacterized protein</fullName>
    </submittedName>
</protein>
<evidence type="ECO:0000313" key="2">
    <source>
        <dbReference type="EMBL" id="MEA9355051.1"/>
    </source>
</evidence>